<dbReference type="Proteomes" id="UP000190044">
    <property type="component" value="Unassembled WGS sequence"/>
</dbReference>
<evidence type="ECO:0000313" key="2">
    <source>
        <dbReference type="Proteomes" id="UP000190044"/>
    </source>
</evidence>
<accession>A0A1T5CTY7</accession>
<name>A0A1T5CTY7_9SPHN</name>
<sequence length="88" mass="10351">MPYRIRFTIKKPSRAKRGAKYAYGQVRFGQLFVGQGPNIVRPHRPDEATVFATYEEAAAALAHWMAYDNRANWDRMWIKNPMIERVHE</sequence>
<organism evidence="1 2">
    <name type="scientific">Sphingopyxis flava</name>
    <dbReference type="NCBI Taxonomy" id="1507287"/>
    <lineage>
        <taxon>Bacteria</taxon>
        <taxon>Pseudomonadati</taxon>
        <taxon>Pseudomonadota</taxon>
        <taxon>Alphaproteobacteria</taxon>
        <taxon>Sphingomonadales</taxon>
        <taxon>Sphingomonadaceae</taxon>
        <taxon>Sphingopyxis</taxon>
    </lineage>
</organism>
<dbReference type="RefSeq" id="WP_079638714.1">
    <property type="nucleotide sequence ID" value="NZ_FUYP01000011.1"/>
</dbReference>
<evidence type="ECO:0000313" key="1">
    <source>
        <dbReference type="EMBL" id="SKB62874.1"/>
    </source>
</evidence>
<gene>
    <name evidence="1" type="ORF">SAMN06295937_1011112</name>
</gene>
<proteinExistence type="predicted"/>
<keyword evidence="2" id="KW-1185">Reference proteome</keyword>
<dbReference type="EMBL" id="FUYP01000011">
    <property type="protein sequence ID" value="SKB62874.1"/>
    <property type="molecule type" value="Genomic_DNA"/>
</dbReference>
<dbReference type="AlphaFoldDB" id="A0A1T5CTY7"/>
<reference evidence="2" key="1">
    <citation type="submission" date="2017-02" db="EMBL/GenBank/DDBJ databases">
        <authorList>
            <person name="Varghese N."/>
            <person name="Submissions S."/>
        </authorList>
    </citation>
    <scope>NUCLEOTIDE SEQUENCE [LARGE SCALE GENOMIC DNA]</scope>
    <source>
        <strain evidence="2">R11H</strain>
    </source>
</reference>
<protein>
    <submittedName>
        <fullName evidence="1">Uncharacterized protein</fullName>
    </submittedName>
</protein>